<protein>
    <recommendedName>
        <fullName evidence="3">beta-lactamase</fullName>
        <ecNumber evidence="3">3.5.2.6</ecNumber>
    </recommendedName>
</protein>
<organism evidence="5 6">
    <name type="scientific">Spirosoma flavum</name>
    <dbReference type="NCBI Taxonomy" id="2048557"/>
    <lineage>
        <taxon>Bacteria</taxon>
        <taxon>Pseudomonadati</taxon>
        <taxon>Bacteroidota</taxon>
        <taxon>Cytophagia</taxon>
        <taxon>Cytophagales</taxon>
        <taxon>Cytophagaceae</taxon>
        <taxon>Spirosoma</taxon>
    </lineage>
</organism>
<comment type="caution">
    <text evidence="5">The sequence shown here is derived from an EMBL/GenBank/DDBJ whole genome shotgun (WGS) entry which is preliminary data.</text>
</comment>
<reference evidence="6" key="1">
    <citation type="journal article" date="2019" name="Int. J. Syst. Evol. Microbiol.">
        <title>The Global Catalogue of Microorganisms (GCM) 10K type strain sequencing project: providing services to taxonomists for standard genome sequencing and annotation.</title>
        <authorList>
            <consortium name="The Broad Institute Genomics Platform"/>
            <consortium name="The Broad Institute Genome Sequencing Center for Infectious Disease"/>
            <person name="Wu L."/>
            <person name="Ma J."/>
        </authorList>
    </citation>
    <scope>NUCLEOTIDE SEQUENCE [LARGE SCALE GENOMIC DNA]</scope>
    <source>
        <strain evidence="6">KCTC 52490</strain>
    </source>
</reference>
<evidence type="ECO:0000256" key="2">
    <source>
        <dbReference type="ARBA" id="ARBA00009009"/>
    </source>
</evidence>
<sequence length="297" mass="33398">MNYELKFINRKNKVGTIIPTLFLLFGMTITARSQSQSDSLTAYLHRLPPTTRVSLAVQSLGRNGILVNHRADERVPSASVIKLPIMLETMERVKVGKLNLDEIHVLTDAEKVGGSGVLQTYPDQSRVSYRELLRLMMVRSDNTATNIIISKLGRETINQRIRTIGLTKSQLNRVMMDTISAQQGRDNFVSAQDMNRLLEKVYRHQVATPELCNQMIEILKQNADTLCIPRLLPKSTVVAHKTGSLTYVRGDSGIVYAKSGRRAEPFLISIFVEGVPMEEAEQIIGEISLVCYTYFSR</sequence>
<keyword evidence="6" id="KW-1185">Reference proteome</keyword>
<feature type="domain" description="Beta-lactamase class A catalytic" evidence="4">
    <location>
        <begin position="57"/>
        <end position="262"/>
    </location>
</feature>
<dbReference type="Proteomes" id="UP001597512">
    <property type="component" value="Unassembled WGS sequence"/>
</dbReference>
<dbReference type="Gene3D" id="3.40.710.10">
    <property type="entry name" value="DD-peptidase/beta-lactamase superfamily"/>
    <property type="match status" value="1"/>
</dbReference>
<evidence type="ECO:0000313" key="6">
    <source>
        <dbReference type="Proteomes" id="UP001597512"/>
    </source>
</evidence>
<dbReference type="InterPro" id="IPR012338">
    <property type="entry name" value="Beta-lactam/transpept-like"/>
</dbReference>
<dbReference type="InterPro" id="IPR000871">
    <property type="entry name" value="Beta-lactam_class-A"/>
</dbReference>
<keyword evidence="5" id="KW-0378">Hydrolase</keyword>
<comment type="similarity">
    <text evidence="2">Belongs to the class-A beta-lactamase family.</text>
</comment>
<comment type="catalytic activity">
    <reaction evidence="1">
        <text>a beta-lactam + H2O = a substituted beta-amino acid</text>
        <dbReference type="Rhea" id="RHEA:20401"/>
        <dbReference type="ChEBI" id="CHEBI:15377"/>
        <dbReference type="ChEBI" id="CHEBI:35627"/>
        <dbReference type="ChEBI" id="CHEBI:140347"/>
        <dbReference type="EC" id="3.5.2.6"/>
    </reaction>
</comment>
<dbReference type="RefSeq" id="WP_381497110.1">
    <property type="nucleotide sequence ID" value="NZ_JBHUOM010000001.1"/>
</dbReference>
<proteinExistence type="inferred from homology"/>
<dbReference type="GO" id="GO:0016787">
    <property type="term" value="F:hydrolase activity"/>
    <property type="evidence" value="ECO:0007669"/>
    <property type="project" value="UniProtKB-KW"/>
</dbReference>
<evidence type="ECO:0000313" key="5">
    <source>
        <dbReference type="EMBL" id="MFD2932926.1"/>
    </source>
</evidence>
<evidence type="ECO:0000259" key="4">
    <source>
        <dbReference type="Pfam" id="PF13354"/>
    </source>
</evidence>
<dbReference type="InterPro" id="IPR045155">
    <property type="entry name" value="Beta-lactam_cat"/>
</dbReference>
<dbReference type="EC" id="3.5.2.6" evidence="3"/>
<dbReference type="SUPFAM" id="SSF56601">
    <property type="entry name" value="beta-lactamase/transpeptidase-like"/>
    <property type="match status" value="1"/>
</dbReference>
<dbReference type="PANTHER" id="PTHR35333">
    <property type="entry name" value="BETA-LACTAMASE"/>
    <property type="match status" value="1"/>
</dbReference>
<evidence type="ECO:0000256" key="3">
    <source>
        <dbReference type="ARBA" id="ARBA00012865"/>
    </source>
</evidence>
<dbReference type="EMBL" id="JBHUOM010000001">
    <property type="protein sequence ID" value="MFD2932926.1"/>
    <property type="molecule type" value="Genomic_DNA"/>
</dbReference>
<dbReference type="Pfam" id="PF13354">
    <property type="entry name" value="Beta-lactamase2"/>
    <property type="match status" value="1"/>
</dbReference>
<accession>A0ABW6ABY6</accession>
<evidence type="ECO:0000256" key="1">
    <source>
        <dbReference type="ARBA" id="ARBA00001526"/>
    </source>
</evidence>
<gene>
    <name evidence="5" type="ORF">ACFS25_03990</name>
</gene>
<name>A0ABW6ABY6_9BACT</name>
<dbReference type="PANTHER" id="PTHR35333:SF3">
    <property type="entry name" value="BETA-LACTAMASE-TYPE TRANSPEPTIDASE FOLD CONTAINING PROTEIN"/>
    <property type="match status" value="1"/>
</dbReference>